<evidence type="ECO:0000259" key="1">
    <source>
        <dbReference type="Pfam" id="PF13472"/>
    </source>
</evidence>
<dbReference type="InterPro" id="IPR013830">
    <property type="entry name" value="SGNH_hydro"/>
</dbReference>
<dbReference type="RefSeq" id="WP_014261569.1">
    <property type="nucleotide sequence ID" value="NC_016629.1"/>
</dbReference>
<dbReference type="Gene3D" id="3.40.50.1110">
    <property type="entry name" value="SGNH hydrolase"/>
    <property type="match status" value="1"/>
</dbReference>
<evidence type="ECO:0000313" key="3">
    <source>
        <dbReference type="Proteomes" id="UP000007844"/>
    </source>
</evidence>
<dbReference type="Proteomes" id="UP000007844">
    <property type="component" value="Chromosome"/>
</dbReference>
<protein>
    <recommendedName>
        <fullName evidence="1">SGNH hydrolase-type esterase domain-containing protein</fullName>
    </recommendedName>
</protein>
<reference evidence="2 3" key="1">
    <citation type="journal article" date="2011" name="J. Bacteriol.">
        <title>Genome sequence of the mercury-methylating and pleomorphic Desulfovibrio africanus Strain Walvis Bay.</title>
        <authorList>
            <person name="Brown S.D."/>
            <person name="Wall J.D."/>
            <person name="Kucken A.M."/>
            <person name="Gilmour C.C."/>
            <person name="Podar M."/>
            <person name="Brandt C.C."/>
            <person name="Teshima H."/>
            <person name="Detter J.C."/>
            <person name="Han C.S."/>
            <person name="Land M.L."/>
            <person name="Lucas S."/>
            <person name="Han J."/>
            <person name="Pennacchio L."/>
            <person name="Nolan M."/>
            <person name="Pitluck S."/>
            <person name="Woyke T."/>
            <person name="Goodwin L."/>
            <person name="Palumbo A.V."/>
            <person name="Elias D.A."/>
        </authorList>
    </citation>
    <scope>NUCLEOTIDE SEQUENCE [LARGE SCALE GENOMIC DNA]</scope>
    <source>
        <strain evidence="2 3">Walvis Bay</strain>
    </source>
</reference>
<sequence>MNANKLFRSVDRNGLGRGMHAGWFALLLPVLVAQATYTRLTTPRLPVAAGPDEGEIPGRYPALRFLALGESTVAGVGAATQEQALTCQCARWLRDLTGRAVCWKAVGLSGGNARSLLVRMRAMERVQADLALVVLGVNDVVAFRAPAKWAQDLASLVLALRERSGNIPVLLAGVPPVERFTALPQPLRDCLGRRARVLDREARQLASRLPGLSHCQTPLPRPDHLAEDGLHPSPAGYSGWAWVLAHALATLARLSPDELVAERAAVTYSPMCLSGRHAA</sequence>
<organism evidence="2 3">
    <name type="scientific">Desulfocurvibacter africanus subsp. africanus str. Walvis Bay</name>
    <dbReference type="NCBI Taxonomy" id="690850"/>
    <lineage>
        <taxon>Bacteria</taxon>
        <taxon>Pseudomonadati</taxon>
        <taxon>Thermodesulfobacteriota</taxon>
        <taxon>Desulfovibrionia</taxon>
        <taxon>Desulfovibrionales</taxon>
        <taxon>Desulfovibrionaceae</taxon>
        <taxon>Desulfocurvibacter</taxon>
    </lineage>
</organism>
<feature type="domain" description="SGNH hydrolase-type esterase" evidence="1">
    <location>
        <begin position="67"/>
        <end position="237"/>
    </location>
</feature>
<dbReference type="Pfam" id="PF13472">
    <property type="entry name" value="Lipase_GDSL_2"/>
    <property type="match status" value="1"/>
</dbReference>
<dbReference type="STRING" id="690850.Desaf_3686"/>
<gene>
    <name evidence="2" type="ORF">Desaf_3686</name>
</gene>
<dbReference type="EMBL" id="CP003221">
    <property type="protein sequence ID" value="EGJ51963.1"/>
    <property type="molecule type" value="Genomic_DNA"/>
</dbReference>
<dbReference type="AlphaFoldDB" id="F3YZD4"/>
<evidence type="ECO:0000313" key="2">
    <source>
        <dbReference type="EMBL" id="EGJ51963.1"/>
    </source>
</evidence>
<dbReference type="KEGG" id="daf:Desaf_3686"/>
<dbReference type="HOGENOM" id="CLU_050180_2_0_7"/>
<dbReference type="eggNOG" id="COG2755">
    <property type="taxonomic scope" value="Bacteria"/>
</dbReference>
<dbReference type="SUPFAM" id="SSF52266">
    <property type="entry name" value="SGNH hydrolase"/>
    <property type="match status" value="1"/>
</dbReference>
<name>F3YZD4_DESAF</name>
<dbReference type="CDD" id="cd01836">
    <property type="entry name" value="FeeA_FeeB_like"/>
    <property type="match status" value="1"/>
</dbReference>
<accession>F3YZD4</accession>
<dbReference type="GO" id="GO:0016788">
    <property type="term" value="F:hydrolase activity, acting on ester bonds"/>
    <property type="evidence" value="ECO:0007669"/>
    <property type="project" value="UniProtKB-ARBA"/>
</dbReference>
<proteinExistence type="predicted"/>
<dbReference type="InterPro" id="IPR036514">
    <property type="entry name" value="SGNH_hydro_sf"/>
</dbReference>
<keyword evidence="3" id="KW-1185">Reference proteome</keyword>